<accession>A0A397JXU4</accession>
<keyword evidence="2" id="KW-1185">Reference proteome</keyword>
<gene>
    <name evidence="1" type="ORF">Glove_16g214</name>
</gene>
<dbReference type="OrthoDB" id="2396896at2759"/>
<dbReference type="EMBL" id="PQFF01000014">
    <property type="protein sequence ID" value="RHZ89260.1"/>
    <property type="molecule type" value="Genomic_DNA"/>
</dbReference>
<proteinExistence type="predicted"/>
<protein>
    <submittedName>
        <fullName evidence="1">Uncharacterized protein</fullName>
    </submittedName>
</protein>
<dbReference type="AlphaFoldDB" id="A0A397JXU4"/>
<dbReference type="Proteomes" id="UP000266861">
    <property type="component" value="Unassembled WGS sequence"/>
</dbReference>
<name>A0A397JXU4_9GLOM</name>
<reference evidence="1 2" key="1">
    <citation type="submission" date="2018-08" db="EMBL/GenBank/DDBJ databases">
        <title>Genome and evolution of the arbuscular mycorrhizal fungus Diversispora epigaea (formerly Glomus versiforme) and its bacterial endosymbionts.</title>
        <authorList>
            <person name="Sun X."/>
            <person name="Fei Z."/>
            <person name="Harrison M."/>
        </authorList>
    </citation>
    <scope>NUCLEOTIDE SEQUENCE [LARGE SCALE GENOMIC DNA]</scope>
    <source>
        <strain evidence="1 2">IT104</strain>
    </source>
</reference>
<sequence>MDLDFLFFVSFTTTGIEISLSGLDKNGFQLAGDSLTALDRMVLRNSISNISNNIGNISNISNNIGNIDNIVTPLVGYNNVKGRRRNEKTDYVYKLTGYQLGSTREIELEEALHDSCKINSKLIDDFKNYRKIQSNFNKNIKEENIRLYHNLKQTDTNIHSHT</sequence>
<evidence type="ECO:0000313" key="1">
    <source>
        <dbReference type="EMBL" id="RHZ89260.1"/>
    </source>
</evidence>
<comment type="caution">
    <text evidence="1">The sequence shown here is derived from an EMBL/GenBank/DDBJ whole genome shotgun (WGS) entry which is preliminary data.</text>
</comment>
<evidence type="ECO:0000313" key="2">
    <source>
        <dbReference type="Proteomes" id="UP000266861"/>
    </source>
</evidence>
<organism evidence="1 2">
    <name type="scientific">Diversispora epigaea</name>
    <dbReference type="NCBI Taxonomy" id="1348612"/>
    <lineage>
        <taxon>Eukaryota</taxon>
        <taxon>Fungi</taxon>
        <taxon>Fungi incertae sedis</taxon>
        <taxon>Mucoromycota</taxon>
        <taxon>Glomeromycotina</taxon>
        <taxon>Glomeromycetes</taxon>
        <taxon>Diversisporales</taxon>
        <taxon>Diversisporaceae</taxon>
        <taxon>Diversispora</taxon>
    </lineage>
</organism>